<reference evidence="1 2" key="1">
    <citation type="submission" date="2016-04" db="EMBL/GenBank/DDBJ databases">
        <title>Draft genome of Fonsecaea erecta CBS 125763.</title>
        <authorList>
            <person name="Weiss V.A."/>
            <person name="Vicente V.A."/>
            <person name="Raittz R.T."/>
            <person name="Moreno L.F."/>
            <person name="De Souza E.M."/>
            <person name="Pedrosa F.O."/>
            <person name="Steffens M.B."/>
            <person name="Faoro H."/>
            <person name="Tadra-Sfeir M.Z."/>
            <person name="Najafzadeh M.J."/>
            <person name="Felipe M.S."/>
            <person name="Teixeira M."/>
            <person name="Sun J."/>
            <person name="Xi L."/>
            <person name="Gomes R."/>
            <person name="De Azevedo C.M."/>
            <person name="Salgado C.G."/>
            <person name="Da Silva M.B."/>
            <person name="Nascimento M.F."/>
            <person name="Queiroz-Telles F."/>
            <person name="Attili D.S."/>
            <person name="Gorbushina A."/>
        </authorList>
    </citation>
    <scope>NUCLEOTIDE SEQUENCE [LARGE SCALE GENOMIC DNA]</scope>
    <source>
        <strain evidence="1 2">CBS 125763</strain>
    </source>
</reference>
<organism evidence="1 2">
    <name type="scientific">Fonsecaea erecta</name>
    <dbReference type="NCBI Taxonomy" id="1367422"/>
    <lineage>
        <taxon>Eukaryota</taxon>
        <taxon>Fungi</taxon>
        <taxon>Dikarya</taxon>
        <taxon>Ascomycota</taxon>
        <taxon>Pezizomycotina</taxon>
        <taxon>Eurotiomycetes</taxon>
        <taxon>Chaetothyriomycetidae</taxon>
        <taxon>Chaetothyriales</taxon>
        <taxon>Herpotrichiellaceae</taxon>
        <taxon>Fonsecaea</taxon>
    </lineage>
</organism>
<evidence type="ECO:0000313" key="2">
    <source>
        <dbReference type="Proteomes" id="UP000078343"/>
    </source>
</evidence>
<sequence>MSSSTKVPDRYMIHVTLWFAPENVPIALEACRKLFAEAWKDPRLDFCQIVRDANDPGVIRIQEEWNASRQYLDEVRVESSWPSLVRTERDPENGMQAMMWYLPSPSDNL</sequence>
<dbReference type="RefSeq" id="XP_018688913.1">
    <property type="nucleotide sequence ID" value="XM_018842025.1"/>
</dbReference>
<dbReference type="AlphaFoldDB" id="A0A178Z7Z0"/>
<dbReference type="Proteomes" id="UP000078343">
    <property type="component" value="Unassembled WGS sequence"/>
</dbReference>
<gene>
    <name evidence="1" type="ORF">AYL99_10519</name>
</gene>
<dbReference type="EMBL" id="LVYI01000011">
    <property type="protein sequence ID" value="OAP55546.1"/>
    <property type="molecule type" value="Genomic_DNA"/>
</dbReference>
<evidence type="ECO:0008006" key="3">
    <source>
        <dbReference type="Google" id="ProtNLM"/>
    </source>
</evidence>
<dbReference type="OrthoDB" id="4126315at2759"/>
<protein>
    <recommendedName>
        <fullName evidence="3">ABM domain-containing protein</fullName>
    </recommendedName>
</protein>
<comment type="caution">
    <text evidence="1">The sequence shown here is derived from an EMBL/GenBank/DDBJ whole genome shotgun (WGS) entry which is preliminary data.</text>
</comment>
<dbReference type="GeneID" id="30014687"/>
<accession>A0A178Z7Z0</accession>
<keyword evidence="2" id="KW-1185">Reference proteome</keyword>
<name>A0A178Z7Z0_9EURO</name>
<evidence type="ECO:0000313" key="1">
    <source>
        <dbReference type="EMBL" id="OAP55546.1"/>
    </source>
</evidence>
<proteinExistence type="predicted"/>